<evidence type="ECO:0000313" key="6">
    <source>
        <dbReference type="Proteomes" id="UP001454036"/>
    </source>
</evidence>
<keyword evidence="3" id="KW-1133">Transmembrane helix</keyword>
<evidence type="ECO:0000256" key="3">
    <source>
        <dbReference type="SAM" id="Phobius"/>
    </source>
</evidence>
<dbReference type="PANTHER" id="PTHR35464:SF1">
    <property type="entry name" value="OS06G0115200 PROTEIN"/>
    <property type="match status" value="1"/>
</dbReference>
<keyword evidence="3" id="KW-0812">Transmembrane</keyword>
<feature type="signal peptide" evidence="4">
    <location>
        <begin position="1"/>
        <end position="26"/>
    </location>
</feature>
<name>A0AAV3Q3U7_LITER</name>
<feature type="compositionally biased region" description="Polar residues" evidence="2">
    <location>
        <begin position="606"/>
        <end position="621"/>
    </location>
</feature>
<keyword evidence="3" id="KW-0472">Membrane</keyword>
<dbReference type="InterPro" id="IPR036322">
    <property type="entry name" value="WD40_repeat_dom_sf"/>
</dbReference>
<dbReference type="InterPro" id="IPR015943">
    <property type="entry name" value="WD40/YVTN_repeat-like_dom_sf"/>
</dbReference>
<keyword evidence="1" id="KW-0175">Coiled coil</keyword>
<feature type="chain" id="PRO_5043618406" evidence="4">
    <location>
        <begin position="27"/>
        <end position="660"/>
    </location>
</feature>
<feature type="coiled-coil region" evidence="1">
    <location>
        <begin position="66"/>
        <end position="93"/>
    </location>
</feature>
<reference evidence="5 6" key="1">
    <citation type="submission" date="2024-01" db="EMBL/GenBank/DDBJ databases">
        <title>The complete chloroplast genome sequence of Lithospermum erythrorhizon: insights into the phylogenetic relationship among Boraginaceae species and the maternal lineages of purple gromwells.</title>
        <authorList>
            <person name="Okada T."/>
            <person name="Watanabe K."/>
        </authorList>
    </citation>
    <scope>NUCLEOTIDE SEQUENCE [LARGE SCALE GENOMIC DNA]</scope>
</reference>
<evidence type="ECO:0000256" key="2">
    <source>
        <dbReference type="SAM" id="MobiDB-lite"/>
    </source>
</evidence>
<dbReference type="Gene3D" id="2.130.10.10">
    <property type="entry name" value="YVTN repeat-like/Quinoprotein amine dehydrogenase"/>
    <property type="match status" value="1"/>
</dbReference>
<dbReference type="Proteomes" id="UP001454036">
    <property type="component" value="Unassembled WGS sequence"/>
</dbReference>
<protein>
    <submittedName>
        <fullName evidence="5">Uncharacterized protein</fullName>
    </submittedName>
</protein>
<keyword evidence="4" id="KW-0732">Signal</keyword>
<feature type="compositionally biased region" description="Low complexity" evidence="2">
    <location>
        <begin position="590"/>
        <end position="605"/>
    </location>
</feature>
<dbReference type="PANTHER" id="PTHR35464">
    <property type="entry name" value="OS06G0115200 PROTEIN"/>
    <property type="match status" value="1"/>
</dbReference>
<organism evidence="5 6">
    <name type="scientific">Lithospermum erythrorhizon</name>
    <name type="common">Purple gromwell</name>
    <name type="synonym">Lithospermum officinale var. erythrorhizon</name>
    <dbReference type="NCBI Taxonomy" id="34254"/>
    <lineage>
        <taxon>Eukaryota</taxon>
        <taxon>Viridiplantae</taxon>
        <taxon>Streptophyta</taxon>
        <taxon>Embryophyta</taxon>
        <taxon>Tracheophyta</taxon>
        <taxon>Spermatophyta</taxon>
        <taxon>Magnoliopsida</taxon>
        <taxon>eudicotyledons</taxon>
        <taxon>Gunneridae</taxon>
        <taxon>Pentapetalae</taxon>
        <taxon>asterids</taxon>
        <taxon>lamiids</taxon>
        <taxon>Boraginales</taxon>
        <taxon>Boraginaceae</taxon>
        <taxon>Boraginoideae</taxon>
        <taxon>Lithospermeae</taxon>
        <taxon>Lithospermum</taxon>
    </lineage>
</organism>
<dbReference type="AlphaFoldDB" id="A0AAV3Q3U7"/>
<gene>
    <name evidence="5" type="ORF">LIER_14855</name>
</gene>
<dbReference type="SUPFAM" id="SSF50978">
    <property type="entry name" value="WD40 repeat-like"/>
    <property type="match status" value="1"/>
</dbReference>
<comment type="caution">
    <text evidence="5">The sequence shown here is derived from an EMBL/GenBank/DDBJ whole genome shotgun (WGS) entry which is preliminary data.</text>
</comment>
<proteinExistence type="predicted"/>
<feature type="region of interest" description="Disordered" evidence="2">
    <location>
        <begin position="589"/>
        <end position="641"/>
    </location>
</feature>
<dbReference type="InterPro" id="IPR045288">
    <property type="entry name" value="At1g75140-like"/>
</dbReference>
<sequence length="660" mass="73590">MATSSKKGKLFILFLILVCVFTHVFCDPNSFVVTETESLSENKIIDNENFSEKNILENYLGTQDILSRHQVQLEKLEELVKNLSELVTRLESRFSESARIKTLDDKKLSNDKSLRFGNKERVNSDEVVEGKGDGNLEGESRDGGKVGAVPITRYSPVWAESFHFASAVKLGTNPTCLNVLPFKDDEGLSKYVAVGDDGGRVYFLLKIGDVSEEFSTLSGSPVSVMLSYLTVYKNESILVTGHEDGSVFMYRLWEEPNGEELSSLRVEKIGKFASEDVGGVGSAVTVLEVHYVGRKRYILSADFDGKIRVLREDGELYGEVAPPRKPLAFLKQRLLFLTDTGAGSLDLRNMKIRTSECEGLNNTVVKEYIFDATERSKAYGYTSDGFLIHTLLLGDITNFKCRIRSKRKVEMDEPLSLQSIKGYMLIANQEKVAVYNISSYNYVMAGGPRFMFSVNFDEIKSSFVNHQPVELSSERRTLIPLVASDREKLVILNLGSGYIGMYGSSLPLFKNDFNTMLWTSPFLFFILFLFGAYYFFANKKGVLTSWGSDDPFSTTSITKGASVVSASGDRSFTDSSRNVDAMELRGNALRGPSRRYGSPSRYSSGATNPYMPTSADTNSRNAPVDPNYRTSSELKFRGSNLEATGFSERREYIREQSGSG</sequence>
<evidence type="ECO:0000256" key="1">
    <source>
        <dbReference type="SAM" id="Coils"/>
    </source>
</evidence>
<accession>A0AAV3Q3U7</accession>
<keyword evidence="6" id="KW-1185">Reference proteome</keyword>
<dbReference type="EMBL" id="BAABME010003149">
    <property type="protein sequence ID" value="GAA0157626.1"/>
    <property type="molecule type" value="Genomic_DNA"/>
</dbReference>
<evidence type="ECO:0000256" key="4">
    <source>
        <dbReference type="SAM" id="SignalP"/>
    </source>
</evidence>
<feature type="transmembrane region" description="Helical" evidence="3">
    <location>
        <begin position="516"/>
        <end position="536"/>
    </location>
</feature>
<evidence type="ECO:0000313" key="5">
    <source>
        <dbReference type="EMBL" id="GAA0157626.1"/>
    </source>
</evidence>